<dbReference type="InterPro" id="IPR029058">
    <property type="entry name" value="AB_hydrolase_fold"/>
</dbReference>
<reference evidence="2 3" key="1">
    <citation type="submission" date="2020-08" db="EMBL/GenBank/DDBJ databases">
        <title>Genomic Encyclopedia of Type Strains, Phase IV (KMG-IV): sequencing the most valuable type-strain genomes for metagenomic binning, comparative biology and taxonomic classification.</title>
        <authorList>
            <person name="Goeker M."/>
        </authorList>
    </citation>
    <scope>NUCLEOTIDE SEQUENCE [LARGE SCALE GENOMIC DNA]</scope>
    <source>
        <strain evidence="2 3">DSM 40141</strain>
    </source>
</reference>
<dbReference type="InterPro" id="IPR010427">
    <property type="entry name" value="DUF1023"/>
</dbReference>
<dbReference type="SUPFAM" id="SSF53474">
    <property type="entry name" value="alpha/beta-Hydrolases"/>
    <property type="match status" value="1"/>
</dbReference>
<evidence type="ECO:0000259" key="1">
    <source>
        <dbReference type="Pfam" id="PF06259"/>
    </source>
</evidence>
<organism evidence="2 3">
    <name type="scientific">Streptomyces candidus</name>
    <dbReference type="NCBI Taxonomy" id="67283"/>
    <lineage>
        <taxon>Bacteria</taxon>
        <taxon>Bacillati</taxon>
        <taxon>Actinomycetota</taxon>
        <taxon>Actinomycetes</taxon>
        <taxon>Kitasatosporales</taxon>
        <taxon>Streptomycetaceae</taxon>
        <taxon>Streptomyces</taxon>
    </lineage>
</organism>
<dbReference type="EMBL" id="JACHEM010000001">
    <property type="protein sequence ID" value="MBB6433986.1"/>
    <property type="molecule type" value="Genomic_DNA"/>
</dbReference>
<accession>A0A7X0HAA9</accession>
<sequence>MNSFDSSPSLTAWRTLLALAVVFVMLATTGWTAVREGHDADVSLKEAFAAWQHDRFDGRRLPDPQGPPQRVARFFDALSAPQRNRLVEAYPLVVGNLNGAPVGLRFAANRLALTQSKATELRRMANPKVSRAGRQDADRRMHRFAALLRPHRQVLAFDPAGGGRVAEVFGDLDRASRISVVVPGVDTNVVNFERSYLRYSSPVGMAKSLYAAERAAAPGKPVAVIAWADYTAPTGLGMDAMAGAAAQAGARRLTALAHALPGSEQGSDVPVALFCHSYGSVVCGVAARRLPERVTDIAVSGSPGMRADSAAELGTTARVWAMRDADDWIQDVPYLEVGGLGHGTDPVSAEFGARVLSAADAVGHTGYFVPGTESIGNFARIGVGAYDGLSCAGGGNSCRDGIGEQGGDGDV</sequence>
<keyword evidence="3" id="KW-1185">Reference proteome</keyword>
<proteinExistence type="predicted"/>
<comment type="caution">
    <text evidence="2">The sequence shown here is derived from an EMBL/GenBank/DDBJ whole genome shotgun (WGS) entry which is preliminary data.</text>
</comment>
<feature type="domain" description="DUF1023" evidence="1">
    <location>
        <begin position="158"/>
        <end position="336"/>
    </location>
</feature>
<dbReference type="RefSeq" id="WP_185026155.1">
    <property type="nucleotide sequence ID" value="NZ_BNBN01000001.1"/>
</dbReference>
<name>A0A7X0HAA9_9ACTN</name>
<dbReference type="Gene3D" id="3.40.50.1820">
    <property type="entry name" value="alpha/beta hydrolase"/>
    <property type="match status" value="1"/>
</dbReference>
<dbReference type="AlphaFoldDB" id="A0A7X0HAA9"/>
<dbReference type="Pfam" id="PF06259">
    <property type="entry name" value="Abhydrolase_8"/>
    <property type="match status" value="1"/>
</dbReference>
<evidence type="ECO:0000313" key="2">
    <source>
        <dbReference type="EMBL" id="MBB6433986.1"/>
    </source>
</evidence>
<gene>
    <name evidence="2" type="ORF">HNQ79_000424</name>
</gene>
<evidence type="ECO:0000313" key="3">
    <source>
        <dbReference type="Proteomes" id="UP000540423"/>
    </source>
</evidence>
<protein>
    <submittedName>
        <fullName evidence="2">Pimeloyl-ACP methyl ester carboxylesterase</fullName>
    </submittedName>
</protein>
<dbReference type="Proteomes" id="UP000540423">
    <property type="component" value="Unassembled WGS sequence"/>
</dbReference>